<proteinExistence type="predicted"/>
<protein>
    <submittedName>
        <fullName evidence="3">Class I SAM-dependent methyltransferase</fullName>
    </submittedName>
</protein>
<reference evidence="4" key="1">
    <citation type="journal article" date="2019" name="Int. J. Syst. Evol. Microbiol.">
        <title>The Global Catalogue of Microorganisms (GCM) 10K type strain sequencing project: providing services to taxonomists for standard genome sequencing and annotation.</title>
        <authorList>
            <consortium name="The Broad Institute Genomics Platform"/>
            <consortium name="The Broad Institute Genome Sequencing Center for Infectious Disease"/>
            <person name="Wu L."/>
            <person name="Ma J."/>
        </authorList>
    </citation>
    <scope>NUCLEOTIDE SEQUENCE [LARGE SCALE GENOMIC DNA]</scope>
    <source>
        <strain evidence="4">JCM 18055</strain>
    </source>
</reference>
<dbReference type="InterPro" id="IPR048711">
    <property type="entry name" value="WHD_Rv2258c"/>
</dbReference>
<dbReference type="Proteomes" id="UP001500325">
    <property type="component" value="Unassembled WGS sequence"/>
</dbReference>
<dbReference type="InterPro" id="IPR029063">
    <property type="entry name" value="SAM-dependent_MTases_sf"/>
</dbReference>
<comment type="caution">
    <text evidence="3">The sequence shown here is derived from an EMBL/GenBank/DDBJ whole genome shotgun (WGS) entry which is preliminary data.</text>
</comment>
<organism evidence="3 4">
    <name type="scientific">Pseudonocardia yuanmonensis</name>
    <dbReference type="NCBI Taxonomy" id="1095914"/>
    <lineage>
        <taxon>Bacteria</taxon>
        <taxon>Bacillati</taxon>
        <taxon>Actinomycetota</taxon>
        <taxon>Actinomycetes</taxon>
        <taxon>Pseudonocardiales</taxon>
        <taxon>Pseudonocardiaceae</taxon>
        <taxon>Pseudonocardia</taxon>
    </lineage>
</organism>
<dbReference type="CDD" id="cd02440">
    <property type="entry name" value="AdoMet_MTases"/>
    <property type="match status" value="1"/>
</dbReference>
<dbReference type="InterPro" id="IPR053173">
    <property type="entry name" value="SAM-binding_MTase"/>
</dbReference>
<feature type="domain" description="Methyltransferase" evidence="1">
    <location>
        <begin position="191"/>
        <end position="286"/>
    </location>
</feature>
<evidence type="ECO:0000313" key="3">
    <source>
        <dbReference type="EMBL" id="GAA4702495.1"/>
    </source>
</evidence>
<evidence type="ECO:0000259" key="2">
    <source>
        <dbReference type="Pfam" id="PF21320"/>
    </source>
</evidence>
<dbReference type="EMBL" id="BAABIC010000017">
    <property type="protein sequence ID" value="GAA4702495.1"/>
    <property type="molecule type" value="Genomic_DNA"/>
</dbReference>
<keyword evidence="3" id="KW-0808">Transferase</keyword>
<keyword evidence="4" id="KW-1185">Reference proteome</keyword>
<keyword evidence="3" id="KW-0489">Methyltransferase</keyword>
<feature type="domain" description="S-adenosylmethionine-dependent methyltransferase Rv2258c-like winged HTH" evidence="2">
    <location>
        <begin position="34"/>
        <end position="107"/>
    </location>
</feature>
<dbReference type="PANTHER" id="PTHR45128">
    <property type="entry name" value="METHYLTRANSFERASE TYPE 11"/>
    <property type="match status" value="1"/>
</dbReference>
<dbReference type="Gene3D" id="3.40.50.150">
    <property type="entry name" value="Vaccinia Virus protein VP39"/>
    <property type="match status" value="1"/>
</dbReference>
<dbReference type="InterPro" id="IPR041698">
    <property type="entry name" value="Methyltransf_25"/>
</dbReference>
<dbReference type="GO" id="GO:0032259">
    <property type="term" value="P:methylation"/>
    <property type="evidence" value="ECO:0007669"/>
    <property type="project" value="UniProtKB-KW"/>
</dbReference>
<accession>A0ABP8X9U0</accession>
<gene>
    <name evidence="3" type="ORF">GCM10023215_47210</name>
</gene>
<dbReference type="GO" id="GO:0008168">
    <property type="term" value="F:methyltransferase activity"/>
    <property type="evidence" value="ECO:0007669"/>
    <property type="project" value="UniProtKB-KW"/>
</dbReference>
<sequence>MSGGTTSTTPGADRREAVLERLFLGAIGALEIMHVYVGDRLGLYTALATMPDSSPGELAVGAGIAERYAREWLEQQAVAGLLDVVSDDGDPRTRRYRLPAEAAEIMTDADSLNYLAPLASLVVSLGQTLPAVLEAFRTGSGVPYAAYGEDLRTGIARLNRPMFLHQLGTDWVPALPDIEARLRATDKPARVADLGCGSGWSSIALSRAYPAAQIDGIDLDEPSITEARRNALAAGLTDRVHFACRDAGDPALAGRYDLVTFFETLHDMDDPVAALHAAAALLVPGGAVLVGDEKVAETFTAPGDELERFNYGCSALHCLPVGLTRPTSVGTGTVIRPDTIRRYARAAGFSTVTVLPIEHDFWRFYRLDP</sequence>
<name>A0ABP8X9U0_9PSEU</name>
<dbReference type="Pfam" id="PF21320">
    <property type="entry name" value="WHD_Rv2258c"/>
    <property type="match status" value="1"/>
</dbReference>
<evidence type="ECO:0000313" key="4">
    <source>
        <dbReference type="Proteomes" id="UP001500325"/>
    </source>
</evidence>
<dbReference type="Pfam" id="PF13649">
    <property type="entry name" value="Methyltransf_25"/>
    <property type="match status" value="1"/>
</dbReference>
<evidence type="ECO:0000259" key="1">
    <source>
        <dbReference type="Pfam" id="PF13649"/>
    </source>
</evidence>
<dbReference type="SUPFAM" id="SSF53335">
    <property type="entry name" value="S-adenosyl-L-methionine-dependent methyltransferases"/>
    <property type="match status" value="1"/>
</dbReference>
<dbReference type="PANTHER" id="PTHR45128:SF2">
    <property type="entry name" value="METHYLTRANSFERASE DOMAIN-CONTAINING PROTEIN"/>
    <property type="match status" value="1"/>
</dbReference>